<accession>A0A4R8XNL3</accession>
<name>A0A4R8XNL3_9MICO</name>
<reference evidence="3 4" key="1">
    <citation type="submission" date="2019-03" db="EMBL/GenBank/DDBJ databases">
        <title>Genomics of glacier-inhabiting Cryobacterium strains.</title>
        <authorList>
            <person name="Liu Q."/>
            <person name="Xin Y.-H."/>
        </authorList>
    </citation>
    <scope>NUCLEOTIDE SEQUENCE [LARGE SCALE GENOMIC DNA]</scope>
    <source>
        <strain evidence="3 4">TMT2-48-2</strain>
    </source>
</reference>
<feature type="chain" id="PRO_5020296274" evidence="2">
    <location>
        <begin position="27"/>
        <end position="243"/>
    </location>
</feature>
<keyword evidence="2" id="KW-0732">Signal</keyword>
<evidence type="ECO:0000256" key="1">
    <source>
        <dbReference type="SAM" id="MobiDB-lite"/>
    </source>
</evidence>
<feature type="signal peptide" evidence="2">
    <location>
        <begin position="1"/>
        <end position="26"/>
    </location>
</feature>
<dbReference type="OrthoDB" id="5113137at2"/>
<gene>
    <name evidence="3" type="ORF">E3T23_08395</name>
</gene>
<feature type="region of interest" description="Disordered" evidence="1">
    <location>
        <begin position="28"/>
        <end position="54"/>
    </location>
</feature>
<feature type="compositionally biased region" description="Low complexity" evidence="1">
    <location>
        <begin position="43"/>
        <end position="54"/>
    </location>
</feature>
<feature type="compositionally biased region" description="Polar residues" evidence="1">
    <location>
        <begin position="28"/>
        <end position="42"/>
    </location>
</feature>
<dbReference type="PROSITE" id="PS51257">
    <property type="entry name" value="PROKAR_LIPOPROTEIN"/>
    <property type="match status" value="1"/>
</dbReference>
<comment type="caution">
    <text evidence="3">The sequence shown here is derived from an EMBL/GenBank/DDBJ whole genome shotgun (WGS) entry which is preliminary data.</text>
</comment>
<keyword evidence="4" id="KW-1185">Reference proteome</keyword>
<dbReference type="EMBL" id="SOGN01000040">
    <property type="protein sequence ID" value="TFC80565.1"/>
    <property type="molecule type" value="Genomic_DNA"/>
</dbReference>
<protein>
    <submittedName>
        <fullName evidence="3">Uncharacterized protein</fullName>
    </submittedName>
</protein>
<sequence>MRRPLALTLIAAAALLTLAACSTDQAESDVTASSPTPVATDQATATPEPTPSATPATLPAAIIIGAEATDIVTADGTVLASLNYQSDGDAAVVILRGLLGDPTSESVEESSHYPRADLTEWDGFMIAVNRHDADFNPRSGPYNPAFLVKASGTMATNGVTIKDVNGVQTGQDFEATADGKPADQVHYDETFGIDSVTLDMPSSFSGVVPDYGLPMTYGVIGFTGRDTGIIEAILAPTDLFSLT</sequence>
<proteinExistence type="predicted"/>
<dbReference type="AlphaFoldDB" id="A0A4R8XNL3"/>
<evidence type="ECO:0000313" key="3">
    <source>
        <dbReference type="EMBL" id="TFC80565.1"/>
    </source>
</evidence>
<organism evidence="3 4">
    <name type="scientific">Cryobacterium cheniae</name>
    <dbReference type="NCBI Taxonomy" id="1259262"/>
    <lineage>
        <taxon>Bacteria</taxon>
        <taxon>Bacillati</taxon>
        <taxon>Actinomycetota</taxon>
        <taxon>Actinomycetes</taxon>
        <taxon>Micrococcales</taxon>
        <taxon>Microbacteriaceae</taxon>
        <taxon>Cryobacterium</taxon>
    </lineage>
</organism>
<dbReference type="RefSeq" id="WP_134369937.1">
    <property type="nucleotide sequence ID" value="NZ_SOGN01000040.1"/>
</dbReference>
<evidence type="ECO:0000256" key="2">
    <source>
        <dbReference type="SAM" id="SignalP"/>
    </source>
</evidence>
<dbReference type="Proteomes" id="UP000298433">
    <property type="component" value="Unassembled WGS sequence"/>
</dbReference>
<evidence type="ECO:0000313" key="4">
    <source>
        <dbReference type="Proteomes" id="UP000298433"/>
    </source>
</evidence>